<keyword evidence="7" id="KW-0732">Signal</keyword>
<dbReference type="PANTHER" id="PTHR15549:SF26">
    <property type="entry name" value="AXIAL BUDDING PATTERN PROTEIN 2-RELATED"/>
    <property type="match status" value="1"/>
</dbReference>
<dbReference type="OrthoDB" id="2758521at2759"/>
<feature type="transmembrane region" description="Helical" evidence="6">
    <location>
        <begin position="219"/>
        <end position="243"/>
    </location>
</feature>
<feature type="region of interest" description="Disordered" evidence="5">
    <location>
        <begin position="356"/>
        <end position="401"/>
    </location>
</feature>
<evidence type="ECO:0000313" key="9">
    <source>
        <dbReference type="Proteomes" id="UP000256964"/>
    </source>
</evidence>
<dbReference type="InterPro" id="IPR051694">
    <property type="entry name" value="Immunoregulatory_rcpt-like"/>
</dbReference>
<proteinExistence type="predicted"/>
<dbReference type="EMBL" id="KZ857473">
    <property type="protein sequence ID" value="RDX42947.1"/>
    <property type="molecule type" value="Genomic_DNA"/>
</dbReference>
<gene>
    <name evidence="8" type="ORF">OH76DRAFT_1488235</name>
</gene>
<comment type="subcellular location">
    <subcellularLocation>
        <location evidence="1">Membrane</location>
        <topology evidence="1">Single-pass membrane protein</topology>
    </subcellularLocation>
</comment>
<dbReference type="Proteomes" id="UP000256964">
    <property type="component" value="Unassembled WGS sequence"/>
</dbReference>
<feature type="compositionally biased region" description="Low complexity" evidence="5">
    <location>
        <begin position="363"/>
        <end position="384"/>
    </location>
</feature>
<dbReference type="GO" id="GO:0016020">
    <property type="term" value="C:membrane"/>
    <property type="evidence" value="ECO:0007669"/>
    <property type="project" value="UniProtKB-SubCell"/>
</dbReference>
<evidence type="ECO:0000256" key="5">
    <source>
        <dbReference type="SAM" id="MobiDB-lite"/>
    </source>
</evidence>
<evidence type="ECO:0000256" key="7">
    <source>
        <dbReference type="SAM" id="SignalP"/>
    </source>
</evidence>
<feature type="region of interest" description="Disordered" evidence="5">
    <location>
        <begin position="266"/>
        <end position="338"/>
    </location>
</feature>
<accession>A0A371CRS9</accession>
<name>A0A371CRS9_9APHY</name>
<dbReference type="AlphaFoldDB" id="A0A371CRS9"/>
<feature type="compositionally biased region" description="Low complexity" evidence="5">
    <location>
        <begin position="185"/>
        <end position="204"/>
    </location>
</feature>
<sequence>MRAAQLLWLWTLLRTTRVAGAFVNRTIDDQFGDTSTGFVPSYSPLDEWARGDLCTGCNIHPGTVNVSQTHDQTWHDSTYHPGNPDHTITFGFNGTAVYVYHLLADGTFNGTTTFTNLTFFIDGQYVGQFVRTPDNASDIILYNVLVFNQTNLSHQPHSFKTVTNGPTDALILFDYAMYTTEDDPATSTASSDRTSSTSATSTLSAVHTASSRVASATPVGAIVGGAVGGVAVLAAVGVLLLCIRRKRAMRPPSIAERVEPFTIDGGERALENTPSRRLSHPPRLPDLRLGRGRLMPGAGSSTTGSSSAGSSRHLFTPHRPRLPPLPPQSVSGRTDRSRANAELVQRIQTLEAQMRALETQQQPGSSGSSRGTGSNPSSNSSGSRGRSRNRSAPRSGLRTELATLRHEIAELRGELEHDQQLLAEVDVLPPSYNT</sequence>
<feature type="signal peptide" evidence="7">
    <location>
        <begin position="1"/>
        <end position="21"/>
    </location>
</feature>
<keyword evidence="4 6" id="KW-0472">Membrane</keyword>
<reference evidence="8 9" key="1">
    <citation type="journal article" date="2018" name="Biotechnol. Biofuels">
        <title>Integrative visual omics of the white-rot fungus Polyporus brumalis exposes the biotechnological potential of its oxidative enzymes for delignifying raw plant biomass.</title>
        <authorList>
            <person name="Miyauchi S."/>
            <person name="Rancon A."/>
            <person name="Drula E."/>
            <person name="Hage H."/>
            <person name="Chaduli D."/>
            <person name="Favel A."/>
            <person name="Grisel S."/>
            <person name="Henrissat B."/>
            <person name="Herpoel-Gimbert I."/>
            <person name="Ruiz-Duenas F.J."/>
            <person name="Chevret D."/>
            <person name="Hainaut M."/>
            <person name="Lin J."/>
            <person name="Wang M."/>
            <person name="Pangilinan J."/>
            <person name="Lipzen A."/>
            <person name="Lesage-Meessen L."/>
            <person name="Navarro D."/>
            <person name="Riley R."/>
            <person name="Grigoriev I.V."/>
            <person name="Zhou S."/>
            <person name="Raouche S."/>
            <person name="Rosso M.N."/>
        </authorList>
    </citation>
    <scope>NUCLEOTIDE SEQUENCE [LARGE SCALE GENOMIC DNA]</scope>
    <source>
        <strain evidence="8 9">BRFM 1820</strain>
    </source>
</reference>
<feature type="compositionally biased region" description="Low complexity" evidence="5">
    <location>
        <begin position="292"/>
        <end position="311"/>
    </location>
</feature>
<dbReference type="PANTHER" id="PTHR15549">
    <property type="entry name" value="PAIRED IMMUNOGLOBULIN-LIKE TYPE 2 RECEPTOR"/>
    <property type="match status" value="1"/>
</dbReference>
<keyword evidence="3 6" id="KW-1133">Transmembrane helix</keyword>
<feature type="chain" id="PRO_5016571770" evidence="7">
    <location>
        <begin position="22"/>
        <end position="434"/>
    </location>
</feature>
<dbReference type="Gene3D" id="2.60.120.260">
    <property type="entry name" value="Galactose-binding domain-like"/>
    <property type="match status" value="1"/>
</dbReference>
<protein>
    <submittedName>
        <fullName evidence="8">Uncharacterized protein</fullName>
    </submittedName>
</protein>
<keyword evidence="9" id="KW-1185">Reference proteome</keyword>
<keyword evidence="2 6" id="KW-0812">Transmembrane</keyword>
<evidence type="ECO:0000256" key="4">
    <source>
        <dbReference type="ARBA" id="ARBA00023136"/>
    </source>
</evidence>
<organism evidence="8 9">
    <name type="scientific">Lentinus brumalis</name>
    <dbReference type="NCBI Taxonomy" id="2498619"/>
    <lineage>
        <taxon>Eukaryota</taxon>
        <taxon>Fungi</taxon>
        <taxon>Dikarya</taxon>
        <taxon>Basidiomycota</taxon>
        <taxon>Agaricomycotina</taxon>
        <taxon>Agaricomycetes</taxon>
        <taxon>Polyporales</taxon>
        <taxon>Polyporaceae</taxon>
        <taxon>Lentinus</taxon>
    </lineage>
</organism>
<evidence type="ECO:0000313" key="8">
    <source>
        <dbReference type="EMBL" id="RDX42947.1"/>
    </source>
</evidence>
<feature type="region of interest" description="Disordered" evidence="5">
    <location>
        <begin position="413"/>
        <end position="434"/>
    </location>
</feature>
<dbReference type="GO" id="GO:0071944">
    <property type="term" value="C:cell periphery"/>
    <property type="evidence" value="ECO:0007669"/>
    <property type="project" value="UniProtKB-ARBA"/>
</dbReference>
<feature type="region of interest" description="Disordered" evidence="5">
    <location>
        <begin position="184"/>
        <end position="204"/>
    </location>
</feature>
<evidence type="ECO:0000256" key="6">
    <source>
        <dbReference type="SAM" id="Phobius"/>
    </source>
</evidence>
<evidence type="ECO:0000256" key="1">
    <source>
        <dbReference type="ARBA" id="ARBA00004167"/>
    </source>
</evidence>
<evidence type="ECO:0000256" key="3">
    <source>
        <dbReference type="ARBA" id="ARBA00022989"/>
    </source>
</evidence>
<dbReference type="STRING" id="139420.A0A371CRS9"/>
<evidence type="ECO:0000256" key="2">
    <source>
        <dbReference type="ARBA" id="ARBA00022692"/>
    </source>
</evidence>